<dbReference type="Proteomes" id="UP001332243">
    <property type="component" value="Unassembled WGS sequence"/>
</dbReference>
<proteinExistence type="predicted"/>
<evidence type="ECO:0000259" key="2">
    <source>
        <dbReference type="Pfam" id="PF00296"/>
    </source>
</evidence>
<dbReference type="PANTHER" id="PTHR43244:SF1">
    <property type="entry name" value="5,10-METHYLENETETRAHYDROMETHANOPTERIN REDUCTASE"/>
    <property type="match status" value="1"/>
</dbReference>
<dbReference type="Gene3D" id="3.20.20.30">
    <property type="entry name" value="Luciferase-like domain"/>
    <property type="match status" value="1"/>
</dbReference>
<accession>A0ABU7S5B0</accession>
<organism evidence="3 4">
    <name type="scientific">Plantactinospora sonchi</name>
    <dbReference type="NCBI Taxonomy" id="1544735"/>
    <lineage>
        <taxon>Bacteria</taxon>
        <taxon>Bacillati</taxon>
        <taxon>Actinomycetota</taxon>
        <taxon>Actinomycetes</taxon>
        <taxon>Micromonosporales</taxon>
        <taxon>Micromonosporaceae</taxon>
        <taxon>Plantactinospora</taxon>
    </lineage>
</organism>
<evidence type="ECO:0000256" key="1">
    <source>
        <dbReference type="ARBA" id="ARBA00023002"/>
    </source>
</evidence>
<feature type="domain" description="Luciferase-like" evidence="2">
    <location>
        <begin position="15"/>
        <end position="251"/>
    </location>
</feature>
<comment type="caution">
    <text evidence="3">The sequence shown here is derived from an EMBL/GenBank/DDBJ whole genome shotgun (WGS) entry which is preliminary data.</text>
</comment>
<dbReference type="SUPFAM" id="SSF51679">
    <property type="entry name" value="Bacterial luciferase-like"/>
    <property type="match status" value="1"/>
</dbReference>
<evidence type="ECO:0000313" key="3">
    <source>
        <dbReference type="EMBL" id="MEE6263968.1"/>
    </source>
</evidence>
<sequence>MTRYGWFLGHEEWQPELLVEQARHAERSGFDVLLVSDHLQPWVDDAGAAGFSWATLGALAVATGRAGLLSAVACPLFRQHPVLVAQAAATVDRLSGGRFTLGVGTGEAVNEAVLGRFPPHDGFPRYAERLARMTEALGLLRPLLDGDTVDRPDGAYYPVSAARLFSPPTTPVPIHLAAAGPRSAATAGRLADGVLTSVKDPEDTGRRVVDVARAAAEAAGRTPPAVVLTTFVVLADSDEEALRALRPWRGLRTPGRLQVTDPSRLRRTADRLGPGWILSRYRRVGSPRDLLDFCARLRDRLHPDLLAFQVAAVDGAAAVDRFGELVEVLRTR</sequence>
<protein>
    <submittedName>
        <fullName evidence="3">LLM class flavin-dependent oxidoreductase</fullName>
    </submittedName>
</protein>
<dbReference type="PANTHER" id="PTHR43244">
    <property type="match status" value="1"/>
</dbReference>
<reference evidence="3 4" key="1">
    <citation type="submission" date="2024-01" db="EMBL/GenBank/DDBJ databases">
        <title>Genome insights into Plantactinospora sonchi sp. nov.</title>
        <authorList>
            <person name="Wang L."/>
        </authorList>
    </citation>
    <scope>NUCLEOTIDE SEQUENCE [LARGE SCALE GENOMIC DNA]</scope>
    <source>
        <strain evidence="3 4">NEAU-QY2</strain>
    </source>
</reference>
<dbReference type="EMBL" id="JAZGQK010000048">
    <property type="protein sequence ID" value="MEE6263968.1"/>
    <property type="molecule type" value="Genomic_DNA"/>
</dbReference>
<name>A0ABU7S5B0_9ACTN</name>
<evidence type="ECO:0000313" key="4">
    <source>
        <dbReference type="Proteomes" id="UP001332243"/>
    </source>
</evidence>
<dbReference type="InterPro" id="IPR011251">
    <property type="entry name" value="Luciferase-like_dom"/>
</dbReference>
<gene>
    <name evidence="3" type="ORF">V1633_36525</name>
</gene>
<keyword evidence="4" id="KW-1185">Reference proteome</keyword>
<dbReference type="InterPro" id="IPR036661">
    <property type="entry name" value="Luciferase-like_sf"/>
</dbReference>
<dbReference type="RefSeq" id="WP_331218760.1">
    <property type="nucleotide sequence ID" value="NZ_JAZGQK010000048.1"/>
</dbReference>
<dbReference type="InterPro" id="IPR050564">
    <property type="entry name" value="F420-G6PD/mer"/>
</dbReference>
<dbReference type="Pfam" id="PF00296">
    <property type="entry name" value="Bac_luciferase"/>
    <property type="match status" value="1"/>
</dbReference>
<keyword evidence="1" id="KW-0560">Oxidoreductase</keyword>